<dbReference type="GO" id="GO:0006104">
    <property type="term" value="P:succinyl-CoA metabolic process"/>
    <property type="evidence" value="ECO:0007669"/>
    <property type="project" value="TreeGrafter"/>
</dbReference>
<protein>
    <submittedName>
        <fullName evidence="4">ATP-grasp_2 domain-containing protein</fullName>
    </submittedName>
</protein>
<dbReference type="GO" id="GO:0005524">
    <property type="term" value="F:ATP binding"/>
    <property type="evidence" value="ECO:0007669"/>
    <property type="project" value="InterPro"/>
</dbReference>
<dbReference type="Pfam" id="PF08442">
    <property type="entry name" value="ATP-grasp_2"/>
    <property type="match status" value="1"/>
</dbReference>
<dbReference type="PANTHER" id="PTHR11815">
    <property type="entry name" value="SUCCINYL-COA SYNTHETASE BETA CHAIN"/>
    <property type="match status" value="1"/>
</dbReference>
<dbReference type="GO" id="GO:0042709">
    <property type="term" value="C:succinate-CoA ligase complex"/>
    <property type="evidence" value="ECO:0007669"/>
    <property type="project" value="TreeGrafter"/>
</dbReference>
<proteinExistence type="predicted"/>
<dbReference type="Gene3D" id="3.30.470.20">
    <property type="entry name" value="ATP-grasp fold, B domain"/>
    <property type="match status" value="1"/>
</dbReference>
<organism evidence="4">
    <name type="scientific">Soboliphyme baturini</name>
    <dbReference type="NCBI Taxonomy" id="241478"/>
    <lineage>
        <taxon>Eukaryota</taxon>
        <taxon>Metazoa</taxon>
        <taxon>Ecdysozoa</taxon>
        <taxon>Nematoda</taxon>
        <taxon>Enoplea</taxon>
        <taxon>Dorylaimia</taxon>
        <taxon>Dioctophymatida</taxon>
        <taxon>Dioctophymatoidea</taxon>
        <taxon>Soboliphymatidae</taxon>
        <taxon>Soboliphyme</taxon>
    </lineage>
</organism>
<dbReference type="GO" id="GO:0006099">
    <property type="term" value="P:tricarboxylic acid cycle"/>
    <property type="evidence" value="ECO:0007669"/>
    <property type="project" value="UniProtKB-UniPathway"/>
</dbReference>
<keyword evidence="3" id="KW-1185">Reference proteome</keyword>
<dbReference type="EMBL" id="UZAM01015420">
    <property type="protein sequence ID" value="VDP38896.1"/>
    <property type="molecule type" value="Genomic_DNA"/>
</dbReference>
<reference evidence="2 3" key="2">
    <citation type="submission" date="2018-11" db="EMBL/GenBank/DDBJ databases">
        <authorList>
            <consortium name="Pathogen Informatics"/>
        </authorList>
    </citation>
    <scope>NUCLEOTIDE SEQUENCE [LARGE SCALE GENOMIC DNA]</scope>
</reference>
<dbReference type="InterPro" id="IPR013650">
    <property type="entry name" value="ATP-grasp_succ-CoA_synth-type"/>
</dbReference>
<dbReference type="WBParaSite" id="SBAD_0001168001-mRNA-1">
    <property type="protein sequence ID" value="SBAD_0001168001-mRNA-1"/>
    <property type="gene ID" value="SBAD_0001168001"/>
</dbReference>
<dbReference type="Proteomes" id="UP000270296">
    <property type="component" value="Unassembled WGS sequence"/>
</dbReference>
<dbReference type="OrthoDB" id="1552at2759"/>
<name>A0A183J5Z8_9BILA</name>
<sequence length="214" mass="23635">MEYRSKELLQKHGLRVQNFIVVESVDEALHSLHKIKADEYVVKAQVLAGGREKGKFTSGLIGGVKLTRSSKDVISYVRDMIGYSLITKQTGPQGVLVKKVMIAESVNISKETYLAVLLDKESSSPVVMGCASGGVDIEEIAVRSPGSIFKEIINIDKGILPEQCLKIASSLRLGDEFLQEAAVQIQRLYDMFVKLDATMIEINPFCTSLDNKRE</sequence>
<evidence type="ECO:0000313" key="2">
    <source>
        <dbReference type="EMBL" id="VDP38896.1"/>
    </source>
</evidence>
<dbReference type="FunFam" id="3.30.1490.20:FF:000004">
    <property type="entry name" value="Succinate--CoA ligase [ADP-forming] subunit beta, mitochondrial"/>
    <property type="match status" value="1"/>
</dbReference>
<reference evidence="4" key="1">
    <citation type="submission" date="2016-06" db="UniProtKB">
        <authorList>
            <consortium name="WormBaseParasite"/>
        </authorList>
    </citation>
    <scope>IDENTIFICATION</scope>
</reference>
<dbReference type="GO" id="GO:0005739">
    <property type="term" value="C:mitochondrion"/>
    <property type="evidence" value="ECO:0007669"/>
    <property type="project" value="TreeGrafter"/>
</dbReference>
<gene>
    <name evidence="2" type="ORF">SBAD_LOCUS11296</name>
</gene>
<dbReference type="UniPathway" id="UPA00223">
    <property type="reaction ID" value="UER00999"/>
</dbReference>
<evidence type="ECO:0000313" key="3">
    <source>
        <dbReference type="Proteomes" id="UP000270296"/>
    </source>
</evidence>
<feature type="domain" description="ATP-grasp fold succinyl-CoA synthetase-type" evidence="1">
    <location>
        <begin position="2"/>
        <end position="206"/>
    </location>
</feature>
<dbReference type="AlphaFoldDB" id="A0A183J5Z8"/>
<evidence type="ECO:0000259" key="1">
    <source>
        <dbReference type="Pfam" id="PF08442"/>
    </source>
</evidence>
<dbReference type="SUPFAM" id="SSF56059">
    <property type="entry name" value="Glutathione synthetase ATP-binding domain-like"/>
    <property type="match status" value="1"/>
</dbReference>
<accession>A0A183J5Z8</accession>
<dbReference type="Gene3D" id="3.30.1490.20">
    <property type="entry name" value="ATP-grasp fold, A domain"/>
    <property type="match status" value="1"/>
</dbReference>
<dbReference type="PANTHER" id="PTHR11815:SF10">
    <property type="entry name" value="SUCCINATE--COA LIGASE [GDP-FORMING] SUBUNIT BETA, MITOCHONDRIAL"/>
    <property type="match status" value="1"/>
</dbReference>
<dbReference type="GO" id="GO:0004776">
    <property type="term" value="F:succinate-CoA ligase (GDP-forming) activity"/>
    <property type="evidence" value="ECO:0007669"/>
    <property type="project" value="TreeGrafter"/>
</dbReference>
<evidence type="ECO:0000313" key="4">
    <source>
        <dbReference type="WBParaSite" id="SBAD_0001168001-mRNA-1"/>
    </source>
</evidence>
<dbReference type="InterPro" id="IPR013815">
    <property type="entry name" value="ATP_grasp_subdomain_1"/>
</dbReference>